<dbReference type="SMART" id="SM00382">
    <property type="entry name" value="AAA"/>
    <property type="match status" value="1"/>
</dbReference>
<dbReference type="Gene3D" id="3.40.50.300">
    <property type="entry name" value="P-loop containing nucleotide triphosphate hydrolases"/>
    <property type="match status" value="1"/>
</dbReference>
<dbReference type="InterPro" id="IPR003593">
    <property type="entry name" value="AAA+_ATPase"/>
</dbReference>
<evidence type="ECO:0000313" key="6">
    <source>
        <dbReference type="EMBL" id="XDI05335.1"/>
    </source>
</evidence>
<gene>
    <name evidence="6" type="ORF">ABFY20_18760</name>
</gene>
<evidence type="ECO:0000256" key="2">
    <source>
        <dbReference type="ARBA" id="ARBA00022741"/>
    </source>
</evidence>
<evidence type="ECO:0000256" key="4">
    <source>
        <dbReference type="ARBA" id="ARBA00022967"/>
    </source>
</evidence>
<keyword evidence="2" id="KW-0547">Nucleotide-binding</keyword>
<evidence type="ECO:0000256" key="1">
    <source>
        <dbReference type="ARBA" id="ARBA00022448"/>
    </source>
</evidence>
<sequence length="268" mass="28559">MSAVLRAREVTVDIGGRRILDGVDVELHAGELLVLVGPNGAGKSTLLSVLAGDRAPTSGVVELDGALLDSHPVAERARKRSVLTQSNDVSFPFAVEEVVRMGRAPWRHRPEAALDDEMVAAAMEAGEVEGFASRAVTALSGGERARTAFARSFAQQCRIALLDEPTASLDIRHQHRVLARTRDRVRRGGAAVVVLHDLNLAAAYADRIALLERGRLAAVDAPRAVLSSALLTRVYRHPIHVASGVGDSLWVIAEPSATDHSDIGEESA</sequence>
<keyword evidence="4" id="KW-1278">Translocase</keyword>
<dbReference type="InterPro" id="IPR003439">
    <property type="entry name" value="ABC_transporter-like_ATP-bd"/>
</dbReference>
<dbReference type="PANTHER" id="PTHR42794:SF1">
    <property type="entry name" value="HEMIN IMPORT ATP-BINDING PROTEIN HMUV"/>
    <property type="match status" value="1"/>
</dbReference>
<feature type="domain" description="ABC transporter" evidence="5">
    <location>
        <begin position="5"/>
        <end position="238"/>
    </location>
</feature>
<dbReference type="InterPro" id="IPR027417">
    <property type="entry name" value="P-loop_NTPase"/>
</dbReference>
<dbReference type="AlphaFoldDB" id="A0AB39BFT2"/>
<dbReference type="PANTHER" id="PTHR42794">
    <property type="entry name" value="HEMIN IMPORT ATP-BINDING PROTEIN HMUV"/>
    <property type="match status" value="1"/>
</dbReference>
<dbReference type="GO" id="GO:0005524">
    <property type="term" value="F:ATP binding"/>
    <property type="evidence" value="ECO:0007669"/>
    <property type="project" value="UniProtKB-KW"/>
</dbReference>
<proteinExistence type="predicted"/>
<keyword evidence="3 6" id="KW-0067">ATP-binding</keyword>
<accession>A0AB39BFT2</accession>
<organism evidence="6">
    <name type="scientific">Herbiconiux sp. A18JL235</name>
    <dbReference type="NCBI Taxonomy" id="3152363"/>
    <lineage>
        <taxon>Bacteria</taxon>
        <taxon>Bacillati</taxon>
        <taxon>Actinomycetota</taxon>
        <taxon>Actinomycetes</taxon>
        <taxon>Micrococcales</taxon>
        <taxon>Microbacteriaceae</taxon>
        <taxon>Herbiconiux</taxon>
    </lineage>
</organism>
<evidence type="ECO:0000256" key="3">
    <source>
        <dbReference type="ARBA" id="ARBA00022840"/>
    </source>
</evidence>
<name>A0AB39BFT2_9MICO</name>
<keyword evidence="1" id="KW-0813">Transport</keyword>
<dbReference type="PROSITE" id="PS50893">
    <property type="entry name" value="ABC_TRANSPORTER_2"/>
    <property type="match status" value="1"/>
</dbReference>
<reference evidence="6" key="1">
    <citation type="submission" date="2024-05" db="EMBL/GenBank/DDBJ databases">
        <title>Herbiconiux sp. A18JL235.</title>
        <authorList>
            <person name="Zhang G."/>
        </authorList>
    </citation>
    <scope>NUCLEOTIDE SEQUENCE</scope>
    <source>
        <strain evidence="6">A18JL235</strain>
    </source>
</reference>
<dbReference type="GO" id="GO:0016887">
    <property type="term" value="F:ATP hydrolysis activity"/>
    <property type="evidence" value="ECO:0007669"/>
    <property type="project" value="InterPro"/>
</dbReference>
<dbReference type="Pfam" id="PF00005">
    <property type="entry name" value="ABC_tran"/>
    <property type="match status" value="1"/>
</dbReference>
<evidence type="ECO:0000259" key="5">
    <source>
        <dbReference type="PROSITE" id="PS50893"/>
    </source>
</evidence>
<dbReference type="SUPFAM" id="SSF52540">
    <property type="entry name" value="P-loop containing nucleoside triphosphate hydrolases"/>
    <property type="match status" value="1"/>
</dbReference>
<dbReference type="RefSeq" id="WP_368497720.1">
    <property type="nucleotide sequence ID" value="NZ_CP162511.1"/>
</dbReference>
<protein>
    <submittedName>
        <fullName evidence="6">Heme ABC transporter ATP-binding protein</fullName>
    </submittedName>
</protein>
<dbReference type="NCBIfam" id="NF010068">
    <property type="entry name" value="PRK13548.1"/>
    <property type="match status" value="1"/>
</dbReference>
<dbReference type="EMBL" id="CP162511">
    <property type="protein sequence ID" value="XDI05335.1"/>
    <property type="molecule type" value="Genomic_DNA"/>
</dbReference>
<dbReference type="CDD" id="cd03214">
    <property type="entry name" value="ABC_Iron-Siderophores_B12_Hemin"/>
    <property type="match status" value="1"/>
</dbReference>